<reference evidence="1" key="2">
    <citation type="submission" date="2020-11" db="EMBL/GenBank/DDBJ databases">
        <authorList>
            <consortium name="DOE Joint Genome Institute"/>
            <person name="Kuo A."/>
            <person name="Miyauchi S."/>
            <person name="Kiss E."/>
            <person name="Drula E."/>
            <person name="Kohler A."/>
            <person name="Sanchez-Garcia M."/>
            <person name="Andreopoulos B."/>
            <person name="Barry K.W."/>
            <person name="Bonito G."/>
            <person name="Buee M."/>
            <person name="Carver A."/>
            <person name="Chen C."/>
            <person name="Cichocki N."/>
            <person name="Clum A."/>
            <person name="Culley D."/>
            <person name="Crous P.W."/>
            <person name="Fauchery L."/>
            <person name="Girlanda M."/>
            <person name="Hayes R."/>
            <person name="Keri Z."/>
            <person name="Labutti K."/>
            <person name="Lipzen A."/>
            <person name="Lombard V."/>
            <person name="Magnuson J."/>
            <person name="Maillard F."/>
            <person name="Morin E."/>
            <person name="Murat C."/>
            <person name="Nolan M."/>
            <person name="Ohm R."/>
            <person name="Pangilinan J."/>
            <person name="Pereira M."/>
            <person name="Perotto S."/>
            <person name="Peter M."/>
            <person name="Riley R."/>
            <person name="Sitrit Y."/>
            <person name="Stielow B."/>
            <person name="Szollosi G."/>
            <person name="Zifcakova L."/>
            <person name="Stursova M."/>
            <person name="Spatafora J.W."/>
            <person name="Tedersoo L."/>
            <person name="Vaario L.-M."/>
            <person name="Yamada A."/>
            <person name="Yan M."/>
            <person name="Wang P."/>
            <person name="Xu J."/>
            <person name="Bruns T."/>
            <person name="Baldrian P."/>
            <person name="Vilgalys R."/>
            <person name="Henrissat B."/>
            <person name="Grigoriev I.V."/>
            <person name="Hibbett D."/>
            <person name="Nagy L.G."/>
            <person name="Martin F.M."/>
        </authorList>
    </citation>
    <scope>NUCLEOTIDE SEQUENCE</scope>
    <source>
        <strain evidence="1">UH-Tt-Lm1</strain>
    </source>
</reference>
<name>A0A9P6L7Q4_9AGAM</name>
<keyword evidence="2" id="KW-1185">Reference proteome</keyword>
<evidence type="ECO:0000313" key="2">
    <source>
        <dbReference type="Proteomes" id="UP000736335"/>
    </source>
</evidence>
<gene>
    <name evidence="1" type="ORF">BJ322DRAFT_775885</name>
</gene>
<evidence type="ECO:0000313" key="1">
    <source>
        <dbReference type="EMBL" id="KAF9786261.1"/>
    </source>
</evidence>
<proteinExistence type="predicted"/>
<sequence>MDRLLVLSLSVVYICRFIRLLYLYGECHSGGVYVWCICNVPRNHSNNCRFYFRKGSWQRRGFEQVAAWSYFTLHNRKLVVHVYDLRMSHRSSGGYVALKSFKLARKHGRSDHLRGGRLFFCLSARCSFPGMKIMHRIGSDMMMIPKRGLKAKKAQNPT</sequence>
<reference evidence="1" key="1">
    <citation type="journal article" date="2020" name="Nat. Commun.">
        <title>Large-scale genome sequencing of mycorrhizal fungi provides insights into the early evolution of symbiotic traits.</title>
        <authorList>
            <person name="Miyauchi S."/>
            <person name="Kiss E."/>
            <person name="Kuo A."/>
            <person name="Drula E."/>
            <person name="Kohler A."/>
            <person name="Sanchez-Garcia M."/>
            <person name="Morin E."/>
            <person name="Andreopoulos B."/>
            <person name="Barry K.W."/>
            <person name="Bonito G."/>
            <person name="Buee M."/>
            <person name="Carver A."/>
            <person name="Chen C."/>
            <person name="Cichocki N."/>
            <person name="Clum A."/>
            <person name="Culley D."/>
            <person name="Crous P.W."/>
            <person name="Fauchery L."/>
            <person name="Girlanda M."/>
            <person name="Hayes R.D."/>
            <person name="Keri Z."/>
            <person name="LaButti K."/>
            <person name="Lipzen A."/>
            <person name="Lombard V."/>
            <person name="Magnuson J."/>
            <person name="Maillard F."/>
            <person name="Murat C."/>
            <person name="Nolan M."/>
            <person name="Ohm R.A."/>
            <person name="Pangilinan J."/>
            <person name="Pereira M.F."/>
            <person name="Perotto S."/>
            <person name="Peter M."/>
            <person name="Pfister S."/>
            <person name="Riley R."/>
            <person name="Sitrit Y."/>
            <person name="Stielow J.B."/>
            <person name="Szollosi G."/>
            <person name="Zifcakova L."/>
            <person name="Stursova M."/>
            <person name="Spatafora J.W."/>
            <person name="Tedersoo L."/>
            <person name="Vaario L.M."/>
            <person name="Yamada A."/>
            <person name="Yan M."/>
            <person name="Wang P."/>
            <person name="Xu J."/>
            <person name="Bruns T."/>
            <person name="Baldrian P."/>
            <person name="Vilgalys R."/>
            <person name="Dunand C."/>
            <person name="Henrissat B."/>
            <person name="Grigoriev I.V."/>
            <person name="Hibbett D."/>
            <person name="Nagy L.G."/>
            <person name="Martin F.M."/>
        </authorList>
    </citation>
    <scope>NUCLEOTIDE SEQUENCE</scope>
    <source>
        <strain evidence="1">UH-Tt-Lm1</strain>
    </source>
</reference>
<dbReference type="Proteomes" id="UP000736335">
    <property type="component" value="Unassembled WGS sequence"/>
</dbReference>
<comment type="caution">
    <text evidence="1">The sequence shown here is derived from an EMBL/GenBank/DDBJ whole genome shotgun (WGS) entry which is preliminary data.</text>
</comment>
<dbReference type="AlphaFoldDB" id="A0A9P6L7Q4"/>
<organism evidence="1 2">
    <name type="scientific">Thelephora terrestris</name>
    <dbReference type="NCBI Taxonomy" id="56493"/>
    <lineage>
        <taxon>Eukaryota</taxon>
        <taxon>Fungi</taxon>
        <taxon>Dikarya</taxon>
        <taxon>Basidiomycota</taxon>
        <taxon>Agaricomycotina</taxon>
        <taxon>Agaricomycetes</taxon>
        <taxon>Thelephorales</taxon>
        <taxon>Thelephoraceae</taxon>
        <taxon>Thelephora</taxon>
    </lineage>
</organism>
<protein>
    <submittedName>
        <fullName evidence="1">Uncharacterized protein</fullName>
    </submittedName>
</protein>
<accession>A0A9P6L7Q4</accession>
<dbReference type="EMBL" id="WIUZ02000006">
    <property type="protein sequence ID" value="KAF9786261.1"/>
    <property type="molecule type" value="Genomic_DNA"/>
</dbReference>